<feature type="non-terminal residue" evidence="3">
    <location>
        <position position="231"/>
    </location>
</feature>
<sequence length="231" mass="27161">MFLVLLLLLSGDVELNPGPLTKAEQMTKIETMLEGLTVSMANVTIKLSNIESKQEEFEKKLDNLVKSNDHLEKRVADFEDQNKRIEEHIDDLENRSRRCNLVFYGIPDGKRNESWEESKNHVVQICNEIMEINPTTIQRAHRIGYFKDGFKRPVIVNFMSWTEKEDILHSGFKFKNTDFSVSEDFSNSLREKRRNLWNHSKQIRQDKSNKVHLSYDKLVVNGDVFIWDTER</sequence>
<feature type="chain" id="PRO_5013334606" evidence="2">
    <location>
        <begin position="16"/>
        <end position="231"/>
    </location>
</feature>
<keyword evidence="2" id="KW-0732">Signal</keyword>
<dbReference type="InterPro" id="IPR004244">
    <property type="entry name" value="Transposase_22"/>
</dbReference>
<keyword evidence="3" id="KW-0695">RNA-directed DNA polymerase</keyword>
<dbReference type="PANTHER" id="PTHR11505">
    <property type="entry name" value="L1 TRANSPOSABLE ELEMENT-RELATED"/>
    <property type="match status" value="1"/>
</dbReference>
<proteinExistence type="evidence at transcript level"/>
<accession>A0A131XV70</accession>
<name>A0A131XV70_IXORI</name>
<keyword evidence="3" id="KW-0548">Nucleotidyltransferase</keyword>
<dbReference type="Gene3D" id="6.10.280.220">
    <property type="match status" value="1"/>
</dbReference>
<dbReference type="GO" id="GO:0003964">
    <property type="term" value="F:RNA-directed DNA polymerase activity"/>
    <property type="evidence" value="ECO:0007669"/>
    <property type="project" value="UniProtKB-KW"/>
</dbReference>
<keyword evidence="1" id="KW-0175">Coiled coil</keyword>
<keyword evidence="3" id="KW-0808">Transferase</keyword>
<feature type="coiled-coil region" evidence="1">
    <location>
        <begin position="40"/>
        <end position="95"/>
    </location>
</feature>
<dbReference type="AlphaFoldDB" id="A0A131XV70"/>
<reference evidence="3" key="1">
    <citation type="submission" date="2016-02" db="EMBL/GenBank/DDBJ databases">
        <title>RNAseq analyses of the midgut from blood- or serum-fed Ixodes ricinus ticks.</title>
        <authorList>
            <person name="Perner J."/>
            <person name="Provaznik J."/>
            <person name="Schrenkova J."/>
            <person name="Urbanova V."/>
            <person name="Ribeiro J.M."/>
            <person name="Kopacek P."/>
        </authorList>
    </citation>
    <scope>NUCLEOTIDE SEQUENCE</scope>
    <source>
        <tissue evidence="3">Gut</tissue>
    </source>
</reference>
<evidence type="ECO:0000313" key="3">
    <source>
        <dbReference type="EMBL" id="JAP69950.1"/>
    </source>
</evidence>
<dbReference type="EMBL" id="GEFM01005846">
    <property type="protein sequence ID" value="JAP69950.1"/>
    <property type="molecule type" value="mRNA"/>
</dbReference>
<dbReference type="SUPFAM" id="SSF57997">
    <property type="entry name" value="Tropomyosin"/>
    <property type="match status" value="1"/>
</dbReference>
<keyword evidence="3" id="KW-0540">Nuclease</keyword>
<organism evidence="3">
    <name type="scientific">Ixodes ricinus</name>
    <name type="common">Common tick</name>
    <name type="synonym">Acarus ricinus</name>
    <dbReference type="NCBI Taxonomy" id="34613"/>
    <lineage>
        <taxon>Eukaryota</taxon>
        <taxon>Metazoa</taxon>
        <taxon>Ecdysozoa</taxon>
        <taxon>Arthropoda</taxon>
        <taxon>Chelicerata</taxon>
        <taxon>Arachnida</taxon>
        <taxon>Acari</taxon>
        <taxon>Parasitiformes</taxon>
        <taxon>Ixodida</taxon>
        <taxon>Ixodoidea</taxon>
        <taxon>Ixodidae</taxon>
        <taxon>Ixodinae</taxon>
        <taxon>Ixodes</taxon>
    </lineage>
</organism>
<dbReference type="Gene3D" id="3.30.70.1820">
    <property type="entry name" value="L1 transposable element, RRM domain"/>
    <property type="match status" value="1"/>
</dbReference>
<keyword evidence="3" id="KW-0255">Endonuclease</keyword>
<keyword evidence="3" id="KW-0378">Hydrolase</keyword>
<evidence type="ECO:0000256" key="1">
    <source>
        <dbReference type="SAM" id="Coils"/>
    </source>
</evidence>
<protein>
    <submittedName>
        <fullName evidence="3">Putative endonuclease-reverse transcriptase</fullName>
    </submittedName>
</protein>
<feature type="signal peptide" evidence="2">
    <location>
        <begin position="1"/>
        <end position="15"/>
    </location>
</feature>
<evidence type="ECO:0000256" key="2">
    <source>
        <dbReference type="SAM" id="SignalP"/>
    </source>
</evidence>
<dbReference type="GO" id="GO:0004519">
    <property type="term" value="F:endonuclease activity"/>
    <property type="evidence" value="ECO:0007669"/>
    <property type="project" value="UniProtKB-KW"/>
</dbReference>